<dbReference type="PANTHER" id="PTHR35271:SF1">
    <property type="entry name" value="ABC TRANSPORTER, SUBSTRATE-BINDING LIPOPROTEIN"/>
    <property type="match status" value="1"/>
</dbReference>
<proteinExistence type="predicted"/>
<dbReference type="Gene3D" id="3.40.50.2300">
    <property type="match status" value="1"/>
</dbReference>
<organism evidence="1 2">
    <name type="scientific">Marinobacter zhanjiangensis</name>
    <dbReference type="NCBI Taxonomy" id="578215"/>
    <lineage>
        <taxon>Bacteria</taxon>
        <taxon>Pseudomonadati</taxon>
        <taxon>Pseudomonadota</taxon>
        <taxon>Gammaproteobacteria</taxon>
        <taxon>Pseudomonadales</taxon>
        <taxon>Marinobacteraceae</taxon>
        <taxon>Marinobacter</taxon>
    </lineage>
</organism>
<dbReference type="EMBL" id="BMXV01000002">
    <property type="protein sequence ID" value="GGY67173.1"/>
    <property type="molecule type" value="Genomic_DNA"/>
</dbReference>
<comment type="caution">
    <text evidence="1">The sequence shown here is derived from an EMBL/GenBank/DDBJ whole genome shotgun (WGS) entry which is preliminary data.</text>
</comment>
<sequence>MGMGSSFSRFRRKRQGSGRHQKLKGVALALLMAFSLPGHATVVYLQGSANPTFNLRFTELLEERLGEDTEIRAFGSLGNFEGPPGPVITLGQEALNQVLEQGTHRPVLALLVGRSFLKGVSGGEDASISAIFYDPPLLRQALIGRVILPQASHMALLARPEEASRYDRLITQLADYGIEARVFLVSGEDALIPALNRALGFGDFLLATPDEAIYNARNIKHILLTTYRRNRLVIGPSHAFVRAGVLASSYVPLSDYTVAVARYIREWEQTGKLPAASYPTEFSIEINRQVARSLNIPLPDSEQIVDEVKRMLEQSSEAPE</sequence>
<dbReference type="Proteomes" id="UP000601597">
    <property type="component" value="Unassembled WGS sequence"/>
</dbReference>
<evidence type="ECO:0008006" key="3">
    <source>
        <dbReference type="Google" id="ProtNLM"/>
    </source>
</evidence>
<keyword evidence="2" id="KW-1185">Reference proteome</keyword>
<name>A0ABQ3AXI6_9GAMM</name>
<dbReference type="InterPro" id="IPR007487">
    <property type="entry name" value="ABC_transpt-TYRBP-like"/>
</dbReference>
<evidence type="ECO:0000313" key="2">
    <source>
        <dbReference type="Proteomes" id="UP000601597"/>
    </source>
</evidence>
<protein>
    <recommendedName>
        <fullName evidence="3">ABC transporter substrate-binding protein</fullName>
    </recommendedName>
</protein>
<accession>A0ABQ3AXI6</accession>
<dbReference type="PANTHER" id="PTHR35271">
    <property type="entry name" value="ABC TRANSPORTER, SUBSTRATE-BINDING LIPOPROTEIN-RELATED"/>
    <property type="match status" value="1"/>
</dbReference>
<evidence type="ECO:0000313" key="1">
    <source>
        <dbReference type="EMBL" id="GGY67173.1"/>
    </source>
</evidence>
<reference evidence="2" key="1">
    <citation type="journal article" date="2019" name="Int. J. Syst. Evol. Microbiol.">
        <title>The Global Catalogue of Microorganisms (GCM) 10K type strain sequencing project: providing services to taxonomists for standard genome sequencing and annotation.</title>
        <authorList>
            <consortium name="The Broad Institute Genomics Platform"/>
            <consortium name="The Broad Institute Genome Sequencing Center for Infectious Disease"/>
            <person name="Wu L."/>
            <person name="Ma J."/>
        </authorList>
    </citation>
    <scope>NUCLEOTIDE SEQUENCE [LARGE SCALE GENOMIC DNA]</scope>
    <source>
        <strain evidence="2">KCTC 22280</strain>
    </source>
</reference>
<gene>
    <name evidence="1" type="ORF">GCM10007071_12690</name>
</gene>